<comment type="caution">
    <text evidence="1">The sequence shown here is derived from an EMBL/GenBank/DDBJ whole genome shotgun (WGS) entry which is preliminary data.</text>
</comment>
<evidence type="ECO:0000313" key="1">
    <source>
        <dbReference type="EMBL" id="GAA0746339.1"/>
    </source>
</evidence>
<dbReference type="RefSeq" id="WP_170200999.1">
    <property type="nucleotide sequence ID" value="NZ_BAAAEW010000006.1"/>
</dbReference>
<sequence>MISILIPNLSCAVALNMPAEAAQRVVLVHGGIGTLLARLRTELHHAATGALSTVFAIRAPTGWRSTAGGSEQLDTKPAEGRATRSFKVSRLGGLDLDKSARYVFSPPQAATRRVQQR</sequence>
<dbReference type="Proteomes" id="UP001500279">
    <property type="component" value="Unassembled WGS sequence"/>
</dbReference>
<proteinExistence type="predicted"/>
<dbReference type="EMBL" id="BAAAEW010000006">
    <property type="protein sequence ID" value="GAA0746339.1"/>
    <property type="molecule type" value="Genomic_DNA"/>
</dbReference>
<keyword evidence="2" id="KW-1185">Reference proteome</keyword>
<organism evidence="1 2">
    <name type="scientific">Ideonella azotifigens</name>
    <dbReference type="NCBI Taxonomy" id="513160"/>
    <lineage>
        <taxon>Bacteria</taxon>
        <taxon>Pseudomonadati</taxon>
        <taxon>Pseudomonadota</taxon>
        <taxon>Betaproteobacteria</taxon>
        <taxon>Burkholderiales</taxon>
        <taxon>Sphaerotilaceae</taxon>
        <taxon>Ideonella</taxon>
    </lineage>
</organism>
<gene>
    <name evidence="1" type="ORF">GCM10009107_13700</name>
</gene>
<name>A0ABP3V492_9BURK</name>
<reference evidence="2" key="1">
    <citation type="journal article" date="2019" name="Int. J. Syst. Evol. Microbiol.">
        <title>The Global Catalogue of Microorganisms (GCM) 10K type strain sequencing project: providing services to taxonomists for standard genome sequencing and annotation.</title>
        <authorList>
            <consortium name="The Broad Institute Genomics Platform"/>
            <consortium name="The Broad Institute Genome Sequencing Center for Infectious Disease"/>
            <person name="Wu L."/>
            <person name="Ma J."/>
        </authorList>
    </citation>
    <scope>NUCLEOTIDE SEQUENCE [LARGE SCALE GENOMIC DNA]</scope>
    <source>
        <strain evidence="2">JCM 15503</strain>
    </source>
</reference>
<accession>A0ABP3V492</accession>
<protein>
    <submittedName>
        <fullName evidence="1">Uncharacterized protein</fullName>
    </submittedName>
</protein>
<evidence type="ECO:0000313" key="2">
    <source>
        <dbReference type="Proteomes" id="UP001500279"/>
    </source>
</evidence>